<dbReference type="OrthoDB" id="6431392at2759"/>
<dbReference type="Proteomes" id="UP000801492">
    <property type="component" value="Unassembled WGS sequence"/>
</dbReference>
<comment type="caution">
    <text evidence="4">The sequence shown here is derived from an EMBL/GenBank/DDBJ whole genome shotgun (WGS) entry which is preliminary data.</text>
</comment>
<dbReference type="Pfam" id="PF20700">
    <property type="entry name" value="Mutator"/>
    <property type="match status" value="1"/>
</dbReference>
<accession>A0A8K0CVC7</accession>
<dbReference type="EMBL" id="VTPC01038990">
    <property type="protein sequence ID" value="KAF2891097.1"/>
    <property type="molecule type" value="Genomic_DNA"/>
</dbReference>
<dbReference type="InterPro" id="IPR049012">
    <property type="entry name" value="Mutator_transp_dom"/>
</dbReference>
<evidence type="ECO:0000256" key="2">
    <source>
        <dbReference type="SAM" id="MobiDB-lite"/>
    </source>
</evidence>
<reference evidence="4" key="1">
    <citation type="submission" date="2019-08" db="EMBL/GenBank/DDBJ databases">
        <title>The genome of the North American firefly Photinus pyralis.</title>
        <authorList>
            <consortium name="Photinus pyralis genome working group"/>
            <person name="Fallon T.R."/>
            <person name="Sander Lower S.E."/>
            <person name="Weng J.-K."/>
        </authorList>
    </citation>
    <scope>NUCLEOTIDE SEQUENCE</scope>
    <source>
        <strain evidence="4">TRF0915ILg1</strain>
        <tissue evidence="4">Whole body</tissue>
    </source>
</reference>
<feature type="coiled-coil region" evidence="1">
    <location>
        <begin position="163"/>
        <end position="211"/>
    </location>
</feature>
<evidence type="ECO:0000259" key="3">
    <source>
        <dbReference type="Pfam" id="PF20700"/>
    </source>
</evidence>
<keyword evidence="1" id="KW-0175">Coiled coil</keyword>
<organism evidence="4 5">
    <name type="scientific">Ignelater luminosus</name>
    <name type="common">Cucubano</name>
    <name type="synonym">Pyrophorus luminosus</name>
    <dbReference type="NCBI Taxonomy" id="2038154"/>
    <lineage>
        <taxon>Eukaryota</taxon>
        <taxon>Metazoa</taxon>
        <taxon>Ecdysozoa</taxon>
        <taxon>Arthropoda</taxon>
        <taxon>Hexapoda</taxon>
        <taxon>Insecta</taxon>
        <taxon>Pterygota</taxon>
        <taxon>Neoptera</taxon>
        <taxon>Endopterygota</taxon>
        <taxon>Coleoptera</taxon>
        <taxon>Polyphaga</taxon>
        <taxon>Elateriformia</taxon>
        <taxon>Elateroidea</taxon>
        <taxon>Elateridae</taxon>
        <taxon>Agrypninae</taxon>
        <taxon>Pyrophorini</taxon>
        <taxon>Ignelater</taxon>
    </lineage>
</organism>
<keyword evidence="5" id="KW-1185">Reference proteome</keyword>
<dbReference type="AlphaFoldDB" id="A0A8K0CVC7"/>
<feature type="region of interest" description="Disordered" evidence="2">
    <location>
        <begin position="1"/>
        <end position="27"/>
    </location>
</feature>
<protein>
    <recommendedName>
        <fullName evidence="3">Mutator-like transposase domain-containing protein</fullName>
    </recommendedName>
</protein>
<evidence type="ECO:0000256" key="1">
    <source>
        <dbReference type="SAM" id="Coils"/>
    </source>
</evidence>
<feature type="domain" description="Mutator-like transposase" evidence="3">
    <location>
        <begin position="66"/>
        <end position="153"/>
    </location>
</feature>
<evidence type="ECO:0000313" key="4">
    <source>
        <dbReference type="EMBL" id="KAF2891097.1"/>
    </source>
</evidence>
<evidence type="ECO:0000313" key="5">
    <source>
        <dbReference type="Proteomes" id="UP000801492"/>
    </source>
</evidence>
<feature type="compositionally biased region" description="Basic residues" evidence="2">
    <location>
        <begin position="1"/>
        <end position="22"/>
    </location>
</feature>
<gene>
    <name evidence="4" type="ORF">ILUMI_15076</name>
</gene>
<name>A0A8K0CVC7_IGNLU</name>
<sequence>MVKTYSRPKKRGKASVAKRRRDKKENSLKVCSNNEYVSEDAHEEQLPDLEIEVEAYDNISIKRLEGCRVVNVEYFVQETKKLAMHDIKCTMGKMRFQTEMQCGITSTFQYDCDTCDKTININTHPTESRKNVTESFVWGTLSVSMGYSHIFDVRTSIARSKDVNLLREDLQNLLRRKNEVNLLEVLEPKLLEEVSKTIDNIVRKIGRLQRNVTTNFAERYMSVVSNFTGGKRVNFTSGGSCQRRCLGAALAYNLGSSWNLTLIK</sequence>
<proteinExistence type="predicted"/>